<evidence type="ECO:0000259" key="3">
    <source>
        <dbReference type="Pfam" id="PF00149"/>
    </source>
</evidence>
<dbReference type="PANTHER" id="PTHR10161:SF14">
    <property type="entry name" value="TARTRATE-RESISTANT ACID PHOSPHATASE TYPE 5"/>
    <property type="match status" value="1"/>
</dbReference>
<feature type="domain" description="Calcineurin-like phosphoesterase" evidence="3">
    <location>
        <begin position="50"/>
        <end position="205"/>
    </location>
</feature>
<reference evidence="4" key="2">
    <citation type="submission" date="2020-09" db="EMBL/GenBank/DDBJ databases">
        <authorList>
            <person name="Sun Q."/>
            <person name="Zhou Y."/>
        </authorList>
    </citation>
    <scope>NUCLEOTIDE SEQUENCE</scope>
    <source>
        <strain evidence="4">CGMCC 1.15966</strain>
    </source>
</reference>
<reference evidence="4" key="1">
    <citation type="journal article" date="2014" name="Int. J. Syst. Evol. Microbiol.">
        <title>Complete genome sequence of Corynebacterium casei LMG S-19264T (=DSM 44701T), isolated from a smear-ripened cheese.</title>
        <authorList>
            <consortium name="US DOE Joint Genome Institute (JGI-PGF)"/>
            <person name="Walter F."/>
            <person name="Albersmeier A."/>
            <person name="Kalinowski J."/>
            <person name="Ruckert C."/>
        </authorList>
    </citation>
    <scope>NUCLEOTIDE SEQUENCE</scope>
    <source>
        <strain evidence="4">CGMCC 1.15966</strain>
    </source>
</reference>
<dbReference type="Gene3D" id="3.60.21.10">
    <property type="match status" value="1"/>
</dbReference>
<dbReference type="EMBL" id="BMKM01000001">
    <property type="protein sequence ID" value="GGE13435.1"/>
    <property type="molecule type" value="Genomic_DNA"/>
</dbReference>
<dbReference type="PANTHER" id="PTHR10161">
    <property type="entry name" value="TARTRATE-RESISTANT ACID PHOSPHATASE TYPE 5"/>
    <property type="match status" value="1"/>
</dbReference>
<dbReference type="InterPro" id="IPR029052">
    <property type="entry name" value="Metallo-depent_PP-like"/>
</dbReference>
<comment type="caution">
    <text evidence="4">The sequence shown here is derived from an EMBL/GenBank/DDBJ whole genome shotgun (WGS) entry which is preliminary data.</text>
</comment>
<keyword evidence="1" id="KW-0732">Signal</keyword>
<dbReference type="SUPFAM" id="SSF56300">
    <property type="entry name" value="Metallo-dependent phosphatases"/>
    <property type="match status" value="1"/>
</dbReference>
<keyword evidence="2" id="KW-0378">Hydrolase</keyword>
<dbReference type="InterPro" id="IPR004843">
    <property type="entry name" value="Calcineurin-like_PHP"/>
</dbReference>
<accession>A0A8H9FYG1</accession>
<sequence>MRRLFYLLLLFIYHFASAQEIDQRLIIFGDAGEINTKQSFLIEKANGLQIPTKTRAFFIGDNIYPDGLGLTSPGKEETAEILKSQFEGFRKLNVPVYFLAGNHDWDKSGKKGLAKVEAQANYLNNYGDSGLQFLPKKAGTLGPEVLTLNDQTVAILYDSEFWLFPYHNRDVEPEKEAFIQKIKEILEANKDKTVLMISHHPMVSYGDHSLIYGWKDHIFPLTDIKSSLYIPLPGIGSLYPLLRSHVIKFAEDLKHPIYQDMIKRVTTVCEDHPKVVFISGHDHGLQYIEKDNIRQVVSGSGSKQSDIHKREPLKYGYNKQGFSIIDILDNNQLRLTFYIDNPKDSLTKSYETIIDFNVTK</sequence>
<protein>
    <recommendedName>
        <fullName evidence="3">Calcineurin-like phosphoesterase domain-containing protein</fullName>
    </recommendedName>
</protein>
<evidence type="ECO:0000313" key="4">
    <source>
        <dbReference type="EMBL" id="GGE13435.1"/>
    </source>
</evidence>
<evidence type="ECO:0000256" key="1">
    <source>
        <dbReference type="ARBA" id="ARBA00022729"/>
    </source>
</evidence>
<name>A0A8H9FYG1_9SPHI</name>
<evidence type="ECO:0000313" key="5">
    <source>
        <dbReference type="Proteomes" id="UP000614460"/>
    </source>
</evidence>
<dbReference type="Pfam" id="PF00149">
    <property type="entry name" value="Metallophos"/>
    <property type="match status" value="1"/>
</dbReference>
<proteinExistence type="predicted"/>
<dbReference type="GO" id="GO:0016787">
    <property type="term" value="F:hydrolase activity"/>
    <property type="evidence" value="ECO:0007669"/>
    <property type="project" value="UniProtKB-KW"/>
</dbReference>
<gene>
    <name evidence="4" type="ORF">GCM10011516_09120</name>
</gene>
<dbReference type="Proteomes" id="UP000614460">
    <property type="component" value="Unassembled WGS sequence"/>
</dbReference>
<dbReference type="RefSeq" id="WP_094258734.1">
    <property type="nucleotide sequence ID" value="NZ_BMKM01000001.1"/>
</dbReference>
<organism evidence="4 5">
    <name type="scientific">Sphingobacterium cellulitidis</name>
    <dbReference type="NCBI Taxonomy" id="1768011"/>
    <lineage>
        <taxon>Bacteria</taxon>
        <taxon>Pseudomonadati</taxon>
        <taxon>Bacteroidota</taxon>
        <taxon>Sphingobacteriia</taxon>
        <taxon>Sphingobacteriales</taxon>
        <taxon>Sphingobacteriaceae</taxon>
        <taxon>Sphingobacterium</taxon>
    </lineage>
</organism>
<dbReference type="InterPro" id="IPR051558">
    <property type="entry name" value="Metallophosphoesterase_PAP"/>
</dbReference>
<evidence type="ECO:0000256" key="2">
    <source>
        <dbReference type="ARBA" id="ARBA00022801"/>
    </source>
</evidence>
<keyword evidence="5" id="KW-1185">Reference proteome</keyword>
<dbReference type="AlphaFoldDB" id="A0A8H9FYG1"/>